<dbReference type="PROSITE" id="PS50146">
    <property type="entry name" value="DAGK"/>
    <property type="match status" value="1"/>
</dbReference>
<dbReference type="InterPro" id="IPR050187">
    <property type="entry name" value="Lipid_Phosphate_FormReg"/>
</dbReference>
<dbReference type="SMART" id="SM00046">
    <property type="entry name" value="DAGKc"/>
    <property type="match status" value="1"/>
</dbReference>
<evidence type="ECO:0000313" key="3">
    <source>
        <dbReference type="Proteomes" id="UP001347796"/>
    </source>
</evidence>
<dbReference type="Proteomes" id="UP001347796">
    <property type="component" value="Unassembled WGS sequence"/>
</dbReference>
<name>A0AAN8QCV6_PATCE</name>
<dbReference type="GO" id="GO:0006672">
    <property type="term" value="P:ceramide metabolic process"/>
    <property type="evidence" value="ECO:0007669"/>
    <property type="project" value="TreeGrafter"/>
</dbReference>
<reference evidence="2 3" key="1">
    <citation type="submission" date="2024-01" db="EMBL/GenBank/DDBJ databases">
        <title>The genome of the rayed Mediterranean limpet Patella caerulea (Linnaeus, 1758).</title>
        <authorList>
            <person name="Anh-Thu Weber A."/>
            <person name="Halstead-Nussloch G."/>
        </authorList>
    </citation>
    <scope>NUCLEOTIDE SEQUENCE [LARGE SCALE GENOMIC DNA]</scope>
    <source>
        <strain evidence="2">AATW-2023a</strain>
        <tissue evidence="2">Whole specimen</tissue>
    </source>
</reference>
<dbReference type="Gene3D" id="3.40.50.10330">
    <property type="entry name" value="Probable inorganic polyphosphate/atp-NAD kinase, domain 1"/>
    <property type="match status" value="1"/>
</dbReference>
<feature type="domain" description="DAGKc" evidence="1">
    <location>
        <begin position="90"/>
        <end position="240"/>
    </location>
</feature>
<dbReference type="InterPro" id="IPR017438">
    <property type="entry name" value="ATP-NAD_kinase_N"/>
</dbReference>
<dbReference type="Gene3D" id="2.60.200.40">
    <property type="match status" value="2"/>
</dbReference>
<proteinExistence type="predicted"/>
<dbReference type="PANTHER" id="PTHR12358:SF111">
    <property type="entry name" value="CERAMIDE KINASE, ISOFORM A"/>
    <property type="match status" value="1"/>
</dbReference>
<dbReference type="Pfam" id="PF00781">
    <property type="entry name" value="DAGK_cat"/>
    <property type="match status" value="1"/>
</dbReference>
<dbReference type="PANTHER" id="PTHR12358">
    <property type="entry name" value="SPHINGOSINE KINASE"/>
    <property type="match status" value="1"/>
</dbReference>
<dbReference type="AlphaFoldDB" id="A0AAN8QCV6"/>
<dbReference type="SUPFAM" id="SSF111331">
    <property type="entry name" value="NAD kinase/diacylglycerol kinase-like"/>
    <property type="match status" value="1"/>
</dbReference>
<dbReference type="EMBL" id="JAZGQO010000003">
    <property type="protein sequence ID" value="KAK6188697.1"/>
    <property type="molecule type" value="Genomic_DNA"/>
</dbReference>
<evidence type="ECO:0000313" key="2">
    <source>
        <dbReference type="EMBL" id="KAK6188697.1"/>
    </source>
</evidence>
<dbReference type="InterPro" id="IPR016064">
    <property type="entry name" value="NAD/diacylglycerol_kinase_sf"/>
</dbReference>
<dbReference type="GO" id="GO:0001729">
    <property type="term" value="F:ceramide kinase activity"/>
    <property type="evidence" value="ECO:0007669"/>
    <property type="project" value="TreeGrafter"/>
</dbReference>
<protein>
    <recommendedName>
        <fullName evidence="1">DAGKc domain-containing protein</fullName>
    </recommendedName>
</protein>
<gene>
    <name evidence="2" type="ORF">SNE40_004825</name>
</gene>
<accession>A0AAN8QCV6</accession>
<keyword evidence="3" id="KW-1185">Reference proteome</keyword>
<organism evidence="2 3">
    <name type="scientific">Patella caerulea</name>
    <name type="common">Rayed Mediterranean limpet</name>
    <dbReference type="NCBI Taxonomy" id="87958"/>
    <lineage>
        <taxon>Eukaryota</taxon>
        <taxon>Metazoa</taxon>
        <taxon>Spiralia</taxon>
        <taxon>Lophotrochozoa</taxon>
        <taxon>Mollusca</taxon>
        <taxon>Gastropoda</taxon>
        <taxon>Patellogastropoda</taxon>
        <taxon>Patelloidea</taxon>
        <taxon>Patellidae</taxon>
        <taxon>Patella</taxon>
    </lineage>
</organism>
<dbReference type="InterPro" id="IPR001206">
    <property type="entry name" value="Diacylglycerol_kinase_cat_dom"/>
</dbReference>
<comment type="caution">
    <text evidence="2">The sequence shown here is derived from an EMBL/GenBank/DDBJ whole genome shotgun (WGS) entry which is preliminary data.</text>
</comment>
<sequence length="431" mass="48752">MEGVFVKGKEEFVVSVTNKSLSYRLKDEIETCFVPFEDILSVKLDEESSFTVYFAVASKGRKLKKESVTFYGEKAEKFALELNSRINNKNRPKKLLVIINPNSGQRKAEKIYKNKVKRLFELSGIEPVVKVTQAPKEAKQMLQEYDLSTIDGIVTVGGDGLYCECMTGLVLRVQKDAGVKYNSPEAKVVPATIPIGIIPAGSGDYIVQYLHGTRDVTTAALHIILGKRTNANVVGVHQDGELTAYSGLLLGFGLFGDIMYDCEKFRWMGPTRYNIIPVGTVLRRRAFDLDVEYQLSDTKEWQKVDDTMYGVDTYVITRTPKDRKMVPKFGDEAINLYMTSKCSFAKHVKQLAQVQDHKAECFDHEFVKERRVDAYKVRLTRASSIISDNGEPGLEEKYYINCDGEVITLTHPEFEARFHRNVIQLFGQAEV</sequence>
<evidence type="ECO:0000259" key="1">
    <source>
        <dbReference type="PROSITE" id="PS50146"/>
    </source>
</evidence>
<dbReference type="GO" id="GO:0016020">
    <property type="term" value="C:membrane"/>
    <property type="evidence" value="ECO:0007669"/>
    <property type="project" value="GOC"/>
</dbReference>